<keyword evidence="3" id="KW-1185">Reference proteome</keyword>
<keyword evidence="1" id="KW-0472">Membrane</keyword>
<dbReference type="AlphaFoldDB" id="A0A0W4ZMM3"/>
<dbReference type="EMBL" id="LFWA01000009">
    <property type="protein sequence ID" value="KTW29628.1"/>
    <property type="molecule type" value="Genomic_DNA"/>
</dbReference>
<dbReference type="GeneID" id="28940762"/>
<accession>A0A0W4ZMM3</accession>
<feature type="transmembrane region" description="Helical" evidence="1">
    <location>
        <begin position="46"/>
        <end position="65"/>
    </location>
</feature>
<evidence type="ECO:0000313" key="3">
    <source>
        <dbReference type="Proteomes" id="UP000053447"/>
    </source>
</evidence>
<reference evidence="3" key="1">
    <citation type="journal article" date="2016" name="Nat. Commun.">
        <title>Genome analysis of three Pneumocystis species reveals adaptation mechanisms to life exclusively in mammalian hosts.</title>
        <authorList>
            <person name="Ma L."/>
            <person name="Chen Z."/>
            <person name="Huang D.W."/>
            <person name="Kutty G."/>
            <person name="Ishihara M."/>
            <person name="Wang H."/>
            <person name="Abouelleil A."/>
            <person name="Bishop L."/>
            <person name="Davey E."/>
            <person name="Deng R."/>
            <person name="Deng X."/>
            <person name="Fan L."/>
            <person name="Fantoni G."/>
            <person name="Fitzgerald M."/>
            <person name="Gogineni E."/>
            <person name="Goldberg J.M."/>
            <person name="Handley G."/>
            <person name="Hu X."/>
            <person name="Huber C."/>
            <person name="Jiao X."/>
            <person name="Jones K."/>
            <person name="Levin J.Z."/>
            <person name="Liu Y."/>
            <person name="Macdonald P."/>
            <person name="Melnikov A."/>
            <person name="Raley C."/>
            <person name="Sassi M."/>
            <person name="Sherman B.T."/>
            <person name="Song X."/>
            <person name="Sykes S."/>
            <person name="Tran B."/>
            <person name="Walsh L."/>
            <person name="Xia Y."/>
            <person name="Yang J."/>
            <person name="Young S."/>
            <person name="Zeng Q."/>
            <person name="Zheng X."/>
            <person name="Stephens R."/>
            <person name="Nusbaum C."/>
            <person name="Birren B.W."/>
            <person name="Azadi P."/>
            <person name="Lempicki R.A."/>
            <person name="Cuomo C.A."/>
            <person name="Kovacs J.A."/>
        </authorList>
    </citation>
    <scope>NUCLEOTIDE SEQUENCE [LARGE SCALE GENOMIC DNA]</scope>
    <source>
        <strain evidence="3">RU7</strain>
    </source>
</reference>
<dbReference type="VEuPathDB" id="FungiDB:T551_02244"/>
<keyword evidence="1" id="KW-0812">Transmembrane</keyword>
<dbReference type="RefSeq" id="XP_018229459.1">
    <property type="nucleotide sequence ID" value="XM_018374507.1"/>
</dbReference>
<comment type="caution">
    <text evidence="2">The sequence shown here is derived from an EMBL/GenBank/DDBJ whole genome shotgun (WGS) entry which is preliminary data.</text>
</comment>
<evidence type="ECO:0000313" key="2">
    <source>
        <dbReference type="EMBL" id="KTW29628.1"/>
    </source>
</evidence>
<sequence>MQICRSKITMFKKVYFSLNYQFFTIQSPYKNYIINKILIYEKFRKILKRITLIILSSVFGVLKILSEGTLLDFG</sequence>
<name>A0A0W4ZMM3_PNEJ7</name>
<keyword evidence="1" id="KW-1133">Transmembrane helix</keyword>
<protein>
    <submittedName>
        <fullName evidence="2">Uncharacterized protein</fullName>
    </submittedName>
</protein>
<dbReference type="Proteomes" id="UP000053447">
    <property type="component" value="Unassembled WGS sequence"/>
</dbReference>
<evidence type="ECO:0000256" key="1">
    <source>
        <dbReference type="SAM" id="Phobius"/>
    </source>
</evidence>
<proteinExistence type="predicted"/>
<organism evidence="2 3">
    <name type="scientific">Pneumocystis jirovecii (strain RU7)</name>
    <name type="common">Human pneumocystis pneumonia agent</name>
    <dbReference type="NCBI Taxonomy" id="1408657"/>
    <lineage>
        <taxon>Eukaryota</taxon>
        <taxon>Fungi</taxon>
        <taxon>Dikarya</taxon>
        <taxon>Ascomycota</taxon>
        <taxon>Taphrinomycotina</taxon>
        <taxon>Pneumocystomycetes</taxon>
        <taxon>Pneumocystaceae</taxon>
        <taxon>Pneumocystis</taxon>
    </lineage>
</organism>
<gene>
    <name evidence="2" type="ORF">T551_02244</name>
</gene>